<protein>
    <submittedName>
        <fullName evidence="2">Uncharacterized protein</fullName>
    </submittedName>
</protein>
<dbReference type="AlphaFoldDB" id="A0A1H8TBZ6"/>
<name>A0A1H8TBZ6_9EURY</name>
<evidence type="ECO:0000256" key="1">
    <source>
        <dbReference type="SAM" id="MobiDB-lite"/>
    </source>
</evidence>
<gene>
    <name evidence="2" type="ORF">SAMN04487948_106165</name>
</gene>
<dbReference type="OrthoDB" id="57427at2157"/>
<feature type="region of interest" description="Disordered" evidence="1">
    <location>
        <begin position="1"/>
        <end position="33"/>
    </location>
</feature>
<proteinExistence type="predicted"/>
<dbReference type="EMBL" id="FODV01000006">
    <property type="protein sequence ID" value="SEO88422.1"/>
    <property type="molecule type" value="Genomic_DNA"/>
</dbReference>
<organism evidence="2 3">
    <name type="scientific">Halogranum amylolyticum</name>
    <dbReference type="NCBI Taxonomy" id="660520"/>
    <lineage>
        <taxon>Archaea</taxon>
        <taxon>Methanobacteriati</taxon>
        <taxon>Methanobacteriota</taxon>
        <taxon>Stenosarchaea group</taxon>
        <taxon>Halobacteria</taxon>
        <taxon>Halobacteriales</taxon>
        <taxon>Haloferacaceae</taxon>
    </lineage>
</organism>
<keyword evidence="3" id="KW-1185">Reference proteome</keyword>
<dbReference type="Proteomes" id="UP000199126">
    <property type="component" value="Unassembled WGS sequence"/>
</dbReference>
<reference evidence="3" key="1">
    <citation type="submission" date="2016-10" db="EMBL/GenBank/DDBJ databases">
        <authorList>
            <person name="Varghese N."/>
            <person name="Submissions S."/>
        </authorList>
    </citation>
    <scope>NUCLEOTIDE SEQUENCE [LARGE SCALE GENOMIC DNA]</scope>
    <source>
        <strain evidence="3">CGMCC 1.10121</strain>
    </source>
</reference>
<evidence type="ECO:0000313" key="2">
    <source>
        <dbReference type="EMBL" id="SEO88422.1"/>
    </source>
</evidence>
<accession>A0A1H8TBZ6</accession>
<sequence>MNDQKRDTAASFGAAAEDDVESAVHRGSDDLEFDAWIEQTGGVRRGPRGTPAAVP</sequence>
<dbReference type="RefSeq" id="WP_211609137.1">
    <property type="nucleotide sequence ID" value="NZ_FODV01000006.1"/>
</dbReference>
<evidence type="ECO:0000313" key="3">
    <source>
        <dbReference type="Proteomes" id="UP000199126"/>
    </source>
</evidence>